<dbReference type="InterPro" id="IPR006035">
    <property type="entry name" value="Ureohydrolase"/>
</dbReference>
<keyword evidence="4" id="KW-0472">Membrane</keyword>
<sequence>MAARQTVFRSFNPFLGINPYVSSTKFLDCGDVPVTPFDNAMALEQIEKAYDDITSHPVPTGQGTIDALPHKLVDGQKVIMAKDGKTHPRVAVMGGDHSVALPILRSLYKLYDPVSVIHFDSHLDTWAPAANGDAASEGLIRNASMHVDRLGAEGTAAAIRERVIDTPVYISIDIDVLDPSIAPGTGTPVSSALTSRELRSIVRQLQDFRLVGCEVVESLLYELMSIMALHPLDKAALSPHERPTRPSVRTPSDPTRSLPLSRWEAFEAGAHKLYTHVLVPSIHIVGALTLLAVLTVVLQSCAKRVLT</sequence>
<dbReference type="GO" id="GO:0008783">
    <property type="term" value="F:agmatinase activity"/>
    <property type="evidence" value="ECO:0007669"/>
    <property type="project" value="UniProtKB-EC"/>
</dbReference>
<dbReference type="Proteomes" id="UP001213623">
    <property type="component" value="Chromosome 5"/>
</dbReference>
<dbReference type="Pfam" id="PF00491">
    <property type="entry name" value="Arginase"/>
    <property type="match status" value="2"/>
</dbReference>
<feature type="transmembrane region" description="Helical" evidence="4">
    <location>
        <begin position="277"/>
        <end position="298"/>
    </location>
</feature>
<evidence type="ECO:0000256" key="1">
    <source>
        <dbReference type="ARBA" id="ARBA00022723"/>
    </source>
</evidence>
<organism evidence="5 6">
    <name type="scientific">Malassezia nana</name>
    <dbReference type="NCBI Taxonomy" id="180528"/>
    <lineage>
        <taxon>Eukaryota</taxon>
        <taxon>Fungi</taxon>
        <taxon>Dikarya</taxon>
        <taxon>Basidiomycota</taxon>
        <taxon>Ustilaginomycotina</taxon>
        <taxon>Malasseziomycetes</taxon>
        <taxon>Malasseziales</taxon>
        <taxon>Malasseziaceae</taxon>
        <taxon>Malassezia</taxon>
    </lineage>
</organism>
<feature type="region of interest" description="Disordered" evidence="3">
    <location>
        <begin position="237"/>
        <end position="257"/>
    </location>
</feature>
<dbReference type="Gene3D" id="3.40.800.10">
    <property type="entry name" value="Ureohydrolase domain"/>
    <property type="match status" value="2"/>
</dbReference>
<keyword evidence="6" id="KW-1185">Reference proteome</keyword>
<reference evidence="5" key="1">
    <citation type="submission" date="2023-03" db="EMBL/GenBank/DDBJ databases">
        <title>Mating type loci evolution in Malassezia.</title>
        <authorList>
            <person name="Coelho M.A."/>
        </authorList>
    </citation>
    <scope>NUCLEOTIDE SEQUENCE</scope>
    <source>
        <strain evidence="5">CBS 9557</strain>
    </source>
</reference>
<dbReference type="PANTHER" id="PTHR11358">
    <property type="entry name" value="ARGINASE/AGMATINASE"/>
    <property type="match status" value="1"/>
</dbReference>
<accession>A0AAF0ETK4</accession>
<dbReference type="PANTHER" id="PTHR11358:SF26">
    <property type="entry name" value="GUANIDINO ACID HYDROLASE, MITOCHONDRIAL"/>
    <property type="match status" value="1"/>
</dbReference>
<evidence type="ECO:0000256" key="2">
    <source>
        <dbReference type="ARBA" id="ARBA00022801"/>
    </source>
</evidence>
<protein>
    <submittedName>
        <fullName evidence="5">Agmatinase</fullName>
        <ecNumber evidence="5">3.5.3.11</ecNumber>
    </submittedName>
</protein>
<dbReference type="EMBL" id="CP119896">
    <property type="protein sequence ID" value="WFD28142.1"/>
    <property type="molecule type" value="Genomic_DNA"/>
</dbReference>
<keyword evidence="1" id="KW-0479">Metal-binding</keyword>
<dbReference type="GO" id="GO:0046872">
    <property type="term" value="F:metal ion binding"/>
    <property type="evidence" value="ECO:0007669"/>
    <property type="project" value="UniProtKB-KW"/>
</dbReference>
<evidence type="ECO:0000256" key="4">
    <source>
        <dbReference type="SAM" id="Phobius"/>
    </source>
</evidence>
<proteinExistence type="predicted"/>
<evidence type="ECO:0000313" key="5">
    <source>
        <dbReference type="EMBL" id="WFD28142.1"/>
    </source>
</evidence>
<dbReference type="GO" id="GO:0033389">
    <property type="term" value="P:putrescine biosynthetic process from arginine, via agmatine"/>
    <property type="evidence" value="ECO:0007669"/>
    <property type="project" value="TreeGrafter"/>
</dbReference>
<dbReference type="EC" id="3.5.3.11" evidence="5"/>
<keyword evidence="4" id="KW-0812">Transmembrane</keyword>
<evidence type="ECO:0000256" key="3">
    <source>
        <dbReference type="SAM" id="MobiDB-lite"/>
    </source>
</evidence>
<evidence type="ECO:0000313" key="6">
    <source>
        <dbReference type="Proteomes" id="UP001213623"/>
    </source>
</evidence>
<keyword evidence="2 5" id="KW-0378">Hydrolase</keyword>
<name>A0AAF0ETK4_9BASI</name>
<dbReference type="SUPFAM" id="SSF52768">
    <property type="entry name" value="Arginase/deacetylase"/>
    <property type="match status" value="1"/>
</dbReference>
<keyword evidence="4" id="KW-1133">Transmembrane helix</keyword>
<gene>
    <name evidence="5" type="ORF">MNAN1_003148</name>
</gene>
<dbReference type="InterPro" id="IPR023696">
    <property type="entry name" value="Ureohydrolase_dom_sf"/>
</dbReference>
<dbReference type="AlphaFoldDB" id="A0AAF0ETK4"/>